<comment type="cofactor">
    <cofactor evidence="5">
        <name>heme</name>
        <dbReference type="ChEBI" id="CHEBI:30413"/>
    </cofactor>
</comment>
<keyword evidence="2 6" id="KW-0560">Oxidoreductase</keyword>
<comment type="similarity">
    <text evidence="6">Belongs to the cytochrome P450 family.</text>
</comment>
<dbReference type="AlphaFoldDB" id="A0A8H7UM07"/>
<dbReference type="PRINTS" id="PR00463">
    <property type="entry name" value="EP450I"/>
</dbReference>
<dbReference type="PANTHER" id="PTHR46300">
    <property type="entry name" value="P450, PUTATIVE (EUROFUNG)-RELATED-RELATED"/>
    <property type="match status" value="1"/>
</dbReference>
<dbReference type="GO" id="GO:0004497">
    <property type="term" value="F:monooxygenase activity"/>
    <property type="evidence" value="ECO:0007669"/>
    <property type="project" value="UniProtKB-KW"/>
</dbReference>
<dbReference type="InterPro" id="IPR050364">
    <property type="entry name" value="Cytochrome_P450_fung"/>
</dbReference>
<keyword evidence="3 5" id="KW-0408">Iron</keyword>
<dbReference type="GO" id="GO:0005506">
    <property type="term" value="F:iron ion binding"/>
    <property type="evidence" value="ECO:0007669"/>
    <property type="project" value="InterPro"/>
</dbReference>
<accession>A0A8H7UM07</accession>
<dbReference type="OrthoDB" id="1470350at2759"/>
<evidence type="ECO:0000256" key="4">
    <source>
        <dbReference type="ARBA" id="ARBA00023033"/>
    </source>
</evidence>
<dbReference type="PANTHER" id="PTHR46300:SF2">
    <property type="entry name" value="CYTOCHROME P450 MONOOXYGENASE ALNH-RELATED"/>
    <property type="match status" value="1"/>
</dbReference>
<evidence type="ECO:0000313" key="9">
    <source>
        <dbReference type="Proteomes" id="UP000654370"/>
    </source>
</evidence>
<keyword evidence="9" id="KW-1185">Reference proteome</keyword>
<protein>
    <recommendedName>
        <fullName evidence="10">Cytochrome P450</fullName>
    </recommendedName>
</protein>
<keyword evidence="5 6" id="KW-0349">Heme</keyword>
<keyword evidence="7" id="KW-1133">Transmembrane helix</keyword>
<evidence type="ECO:0000256" key="6">
    <source>
        <dbReference type="RuleBase" id="RU000461"/>
    </source>
</evidence>
<keyword evidence="7" id="KW-0812">Transmembrane</keyword>
<dbReference type="InterPro" id="IPR001128">
    <property type="entry name" value="Cyt_P450"/>
</dbReference>
<proteinExistence type="inferred from homology"/>
<feature type="transmembrane region" description="Helical" evidence="7">
    <location>
        <begin position="6"/>
        <end position="29"/>
    </location>
</feature>
<dbReference type="EMBL" id="JAEPQZ010000003">
    <property type="protein sequence ID" value="KAG2183729.1"/>
    <property type="molecule type" value="Genomic_DNA"/>
</dbReference>
<dbReference type="Pfam" id="PF00067">
    <property type="entry name" value="p450"/>
    <property type="match status" value="1"/>
</dbReference>
<keyword evidence="4 6" id="KW-0503">Monooxygenase</keyword>
<evidence type="ECO:0000256" key="1">
    <source>
        <dbReference type="ARBA" id="ARBA00022723"/>
    </source>
</evidence>
<dbReference type="GO" id="GO:0016705">
    <property type="term" value="F:oxidoreductase activity, acting on paired donors, with incorporation or reduction of molecular oxygen"/>
    <property type="evidence" value="ECO:0007669"/>
    <property type="project" value="InterPro"/>
</dbReference>
<dbReference type="Proteomes" id="UP000654370">
    <property type="component" value="Unassembled WGS sequence"/>
</dbReference>
<sequence length="561" mass="63491">MAVLGFSIWSVVGSMLTYFVTQLLSGYVWRNKKSDGTPKEPWPARPSKLPWIWKGLNLLGEEPYKKFTEWSKELGPFYSVELGSKELIVANDADLVKELFVDQQQFNSGKITGDLVEATVTDTGKTVFSSTFSEYWRAIRIAINDTVNKANIDQFNGLFDDQSRKLVSLLDSKLSDAPTDGLNPRNMVDYVALSIALAITAGKKYEADDLDVVRIIEDLEKIESLQTAKYTRMATFFPWLKAALGVMNVLIGDKETKNARIKMMTPFYEMMCEVEESVKDKDSKLSPSNICAKLFNIDTVPGEPVKDQKGPPAPIAFKKEHTLINITHITHHAFVYLSSAMHTIIQRLATEEKIQEQAYKEITQFMKSNQLSDLKTKDMLGQLPLLHSIVKESLRMNPPQTLYTHAARADETFAYKGEKYRIDERNEILVNLDAIHQDSVRYTTKEGHGPAKFYPRRYMTPEEPAGYATTSSFDLYNITNGDNKQGVKRDHLAFGSGRRICLGIQVTERTLLSTIAQLIYHFQMTGGDVVTKKEHLTSVYTWTGRTELVGGNIQFIKRQTV</sequence>
<organism evidence="8 9">
    <name type="scientific">Mortierella isabellina</name>
    <name type="common">Filamentous fungus</name>
    <name type="synonym">Umbelopsis isabellina</name>
    <dbReference type="NCBI Taxonomy" id="91625"/>
    <lineage>
        <taxon>Eukaryota</taxon>
        <taxon>Fungi</taxon>
        <taxon>Fungi incertae sedis</taxon>
        <taxon>Mucoromycota</taxon>
        <taxon>Mucoromycotina</taxon>
        <taxon>Umbelopsidomycetes</taxon>
        <taxon>Umbelopsidales</taxon>
        <taxon>Umbelopsidaceae</taxon>
        <taxon>Umbelopsis</taxon>
    </lineage>
</organism>
<evidence type="ECO:0000256" key="3">
    <source>
        <dbReference type="ARBA" id="ARBA00023004"/>
    </source>
</evidence>
<evidence type="ECO:0000256" key="7">
    <source>
        <dbReference type="SAM" id="Phobius"/>
    </source>
</evidence>
<dbReference type="InterPro" id="IPR017972">
    <property type="entry name" value="Cyt_P450_CS"/>
</dbReference>
<evidence type="ECO:0008006" key="10">
    <source>
        <dbReference type="Google" id="ProtNLM"/>
    </source>
</evidence>
<dbReference type="InterPro" id="IPR036396">
    <property type="entry name" value="Cyt_P450_sf"/>
</dbReference>
<keyword evidence="7" id="KW-0472">Membrane</keyword>
<reference evidence="8" key="1">
    <citation type="submission" date="2020-12" db="EMBL/GenBank/DDBJ databases">
        <title>Metabolic potential, ecology and presence of endohyphal bacteria is reflected in genomic diversity of Mucoromycotina.</title>
        <authorList>
            <person name="Muszewska A."/>
            <person name="Okrasinska A."/>
            <person name="Steczkiewicz K."/>
            <person name="Drgas O."/>
            <person name="Orlowska M."/>
            <person name="Perlinska-Lenart U."/>
            <person name="Aleksandrzak-Piekarczyk T."/>
            <person name="Szatraj K."/>
            <person name="Zielenkiewicz U."/>
            <person name="Pilsyk S."/>
            <person name="Malc E."/>
            <person name="Mieczkowski P."/>
            <person name="Kruszewska J.S."/>
            <person name="Biernat P."/>
            <person name="Pawlowska J."/>
        </authorList>
    </citation>
    <scope>NUCLEOTIDE SEQUENCE</scope>
    <source>
        <strain evidence="8">WA0000067209</strain>
    </source>
</reference>
<feature type="binding site" description="axial binding residue" evidence="5">
    <location>
        <position position="501"/>
    </location>
    <ligand>
        <name>heme</name>
        <dbReference type="ChEBI" id="CHEBI:30413"/>
    </ligand>
    <ligandPart>
        <name>Fe</name>
        <dbReference type="ChEBI" id="CHEBI:18248"/>
    </ligandPart>
</feature>
<dbReference type="Gene3D" id="1.10.630.10">
    <property type="entry name" value="Cytochrome P450"/>
    <property type="match status" value="1"/>
</dbReference>
<keyword evidence="1 5" id="KW-0479">Metal-binding</keyword>
<evidence type="ECO:0000256" key="2">
    <source>
        <dbReference type="ARBA" id="ARBA00023002"/>
    </source>
</evidence>
<dbReference type="SUPFAM" id="SSF48264">
    <property type="entry name" value="Cytochrome P450"/>
    <property type="match status" value="1"/>
</dbReference>
<evidence type="ECO:0000313" key="8">
    <source>
        <dbReference type="EMBL" id="KAG2183729.1"/>
    </source>
</evidence>
<dbReference type="PROSITE" id="PS00086">
    <property type="entry name" value="CYTOCHROME_P450"/>
    <property type="match status" value="1"/>
</dbReference>
<name>A0A8H7UM07_MORIS</name>
<dbReference type="InterPro" id="IPR002401">
    <property type="entry name" value="Cyt_P450_E_grp-I"/>
</dbReference>
<dbReference type="GO" id="GO:0020037">
    <property type="term" value="F:heme binding"/>
    <property type="evidence" value="ECO:0007669"/>
    <property type="project" value="InterPro"/>
</dbReference>
<evidence type="ECO:0000256" key="5">
    <source>
        <dbReference type="PIRSR" id="PIRSR602401-1"/>
    </source>
</evidence>
<comment type="caution">
    <text evidence="8">The sequence shown here is derived from an EMBL/GenBank/DDBJ whole genome shotgun (WGS) entry which is preliminary data.</text>
</comment>
<gene>
    <name evidence="8" type="ORF">INT43_006740</name>
</gene>